<keyword evidence="3" id="KW-1185">Reference proteome</keyword>
<comment type="caution">
    <text evidence="2">The sequence shown here is derived from an EMBL/GenBank/DDBJ whole genome shotgun (WGS) entry which is preliminary data.</text>
</comment>
<accession>A0A7V8RBV0</accession>
<proteinExistence type="predicted"/>
<dbReference type="Proteomes" id="UP000589292">
    <property type="component" value="Unassembled WGS sequence"/>
</dbReference>
<dbReference type="InterPro" id="IPR019027">
    <property type="entry name" value="Pilus_biogenesis_CpaD-related"/>
</dbReference>
<feature type="region of interest" description="Disordered" evidence="1">
    <location>
        <begin position="173"/>
        <end position="214"/>
    </location>
</feature>
<reference evidence="2 3" key="1">
    <citation type="journal article" date="1994" name="Int. J. Syst. Bacteriol.">
        <title>Phylogenetic positions of novel aerobic, bacteriochlorophyll a-containing bacteria and description of Roseococcus thiosulfatophilus gen. nov., sp. nov., Erythromicrobium ramosum gen. nov., sp. nov., and Erythrobacter litoralis sp. nov.</title>
        <authorList>
            <person name="Yurkov V."/>
            <person name="Stackebrandt E."/>
            <person name="Holmes A."/>
            <person name="Fuerst J.A."/>
            <person name="Hugenholtz P."/>
            <person name="Golecki J."/>
            <person name="Gad'on N."/>
            <person name="Gorlenko V.M."/>
            <person name="Kompantseva E.I."/>
            <person name="Drews G."/>
        </authorList>
    </citation>
    <scope>NUCLEOTIDE SEQUENCE [LARGE SCALE GENOMIC DNA]</scope>
    <source>
        <strain evidence="2 3">KR-99</strain>
    </source>
</reference>
<gene>
    <name evidence="2" type="ORF">FG486_04505</name>
</gene>
<protein>
    <submittedName>
        <fullName evidence="2">Pilus assembly protein CpaD</fullName>
    </submittedName>
</protein>
<dbReference type="EMBL" id="VDES01000001">
    <property type="protein sequence ID" value="MBA1373588.1"/>
    <property type="molecule type" value="Genomic_DNA"/>
</dbReference>
<name>A0A7V8RBV0_9SPHN</name>
<dbReference type="Pfam" id="PF09476">
    <property type="entry name" value="Pilus_CpaD"/>
    <property type="match status" value="1"/>
</dbReference>
<sequence>MRAYHAAITAAAILTLSGCGNMASNRGLDSVHQAVVSRSNYTLDLNAAGGSLPAQEQRRLAEWFQAMDLGYGDRVSIDDPAGRNVVVKSAIEAAASRHGLLVNDVAPVTTGEIAPGAVRVVVTRSTAEVPGCPDWKTKLEMNYRNATSSNFGCAFNANVAAMVANKEDLVRGEPGALTTSTQRSDTAIKQYRETPPTGAQGLKQGATQQGGSQQ</sequence>
<dbReference type="RefSeq" id="WP_181266594.1">
    <property type="nucleotide sequence ID" value="NZ_BAAAGB010000002.1"/>
</dbReference>
<evidence type="ECO:0000256" key="1">
    <source>
        <dbReference type="SAM" id="MobiDB-lite"/>
    </source>
</evidence>
<feature type="compositionally biased region" description="Polar residues" evidence="1">
    <location>
        <begin position="177"/>
        <end position="187"/>
    </location>
</feature>
<dbReference type="PROSITE" id="PS51257">
    <property type="entry name" value="PROKAR_LIPOPROTEIN"/>
    <property type="match status" value="1"/>
</dbReference>
<evidence type="ECO:0000313" key="3">
    <source>
        <dbReference type="Proteomes" id="UP000589292"/>
    </source>
</evidence>
<evidence type="ECO:0000313" key="2">
    <source>
        <dbReference type="EMBL" id="MBA1373588.1"/>
    </source>
</evidence>
<dbReference type="AlphaFoldDB" id="A0A7V8RBV0"/>
<feature type="compositionally biased region" description="Polar residues" evidence="1">
    <location>
        <begin position="205"/>
        <end position="214"/>
    </location>
</feature>
<organism evidence="2 3">
    <name type="scientific">Sphingomonas ursincola</name>
    <dbReference type="NCBI Taxonomy" id="56361"/>
    <lineage>
        <taxon>Bacteria</taxon>
        <taxon>Pseudomonadati</taxon>
        <taxon>Pseudomonadota</taxon>
        <taxon>Alphaproteobacteria</taxon>
        <taxon>Sphingomonadales</taxon>
        <taxon>Sphingomonadaceae</taxon>
        <taxon>Sphingomonas</taxon>
    </lineage>
</organism>